<dbReference type="PANTHER" id="PTHR32089:SF112">
    <property type="entry name" value="LYSOZYME-LIKE PROTEIN-RELATED"/>
    <property type="match status" value="1"/>
</dbReference>
<keyword evidence="1 2" id="KW-0807">Transducer</keyword>
<dbReference type="GO" id="GO:0016020">
    <property type="term" value="C:membrane"/>
    <property type="evidence" value="ECO:0007669"/>
    <property type="project" value="InterPro"/>
</dbReference>
<dbReference type="Proteomes" id="UP000255207">
    <property type="component" value="Unassembled WGS sequence"/>
</dbReference>
<dbReference type="AlphaFoldDB" id="A0A370KY14"/>
<name>A0A370KY14_9HYPH</name>
<dbReference type="InterPro" id="IPR044398">
    <property type="entry name" value="Globin-sensor_dom"/>
</dbReference>
<dbReference type="Gene3D" id="1.10.287.950">
    <property type="entry name" value="Methyl-accepting chemotaxis protein"/>
    <property type="match status" value="1"/>
</dbReference>
<evidence type="ECO:0000256" key="1">
    <source>
        <dbReference type="ARBA" id="ARBA00023224"/>
    </source>
</evidence>
<dbReference type="GO" id="GO:0019825">
    <property type="term" value="F:oxygen binding"/>
    <property type="evidence" value="ECO:0007669"/>
    <property type="project" value="InterPro"/>
</dbReference>
<dbReference type="PANTHER" id="PTHR32089">
    <property type="entry name" value="METHYL-ACCEPTING CHEMOTAXIS PROTEIN MCPB"/>
    <property type="match status" value="1"/>
</dbReference>
<dbReference type="SUPFAM" id="SSF58104">
    <property type="entry name" value="Methyl-accepting chemotaxis protein (MCP) signaling domain"/>
    <property type="match status" value="1"/>
</dbReference>
<dbReference type="OrthoDB" id="266313at2"/>
<sequence>MTTVPSSSIAQQDLRLRAFQIEEADLALLRGQAEFARARLPELLNEMHDQFNPWPEIKFAIEIGEVYELRLAHWTNLISGNLGEASLNSAHRLASAFHRHDVPAYAVAIGHAVLTNRIGAELGIDRDSLQKFNRFWQRRDLSRRIALRAALNKVVQFGLELLLETYAEVQRQNRERTLAEISAFERTVRGVVDTVTSGADKVETMARTVSGVVQDTGTQAVVAARASDEASLNVQHVASATEELSIALNEVSTEITRAAHMAHDANAAALKTDIIVKSLAHSAETIGSIVEMIKTIAAQTNMLALNATIEAARAGESGRGFAVVANEVKQLSARTAQATDEIAAQVPAMQAATREAIAAIESIVAFVTQMDRTTVTIAGSIDEQRAATQEIARSVNLAAMGTQEVAQAVCGVSEMALVAGANVTEVLGVAEALAKQASSLSESFESLVKQSRVA</sequence>
<dbReference type="CDD" id="cd01068">
    <property type="entry name" value="globin_sensor"/>
    <property type="match status" value="1"/>
</dbReference>
<comment type="caution">
    <text evidence="4">The sequence shown here is derived from an EMBL/GenBank/DDBJ whole genome shotgun (WGS) entry which is preliminary data.</text>
</comment>
<evidence type="ECO:0000313" key="5">
    <source>
        <dbReference type="Proteomes" id="UP000255207"/>
    </source>
</evidence>
<dbReference type="EMBL" id="QQTP01000026">
    <property type="protein sequence ID" value="RDJ19871.1"/>
    <property type="molecule type" value="Genomic_DNA"/>
</dbReference>
<dbReference type="GO" id="GO:0020037">
    <property type="term" value="F:heme binding"/>
    <property type="evidence" value="ECO:0007669"/>
    <property type="project" value="InterPro"/>
</dbReference>
<dbReference type="Pfam" id="PF00015">
    <property type="entry name" value="MCPsignal"/>
    <property type="match status" value="1"/>
</dbReference>
<protein>
    <submittedName>
        <fullName evidence="4">Chemotaxis protein</fullName>
    </submittedName>
</protein>
<accession>A0A370KY14</accession>
<reference evidence="5" key="1">
    <citation type="submission" date="2018-07" db="EMBL/GenBank/DDBJ databases">
        <authorList>
            <person name="Safronova V.I."/>
            <person name="Chirak E.R."/>
            <person name="Sazanova A.L."/>
        </authorList>
    </citation>
    <scope>NUCLEOTIDE SEQUENCE [LARGE SCALE GENOMIC DNA]</scope>
    <source>
        <strain evidence="5">RCAM04685</strain>
    </source>
</reference>
<dbReference type="GO" id="GO:0007165">
    <property type="term" value="P:signal transduction"/>
    <property type="evidence" value="ECO:0007669"/>
    <property type="project" value="UniProtKB-KW"/>
</dbReference>
<dbReference type="InterPro" id="IPR012292">
    <property type="entry name" value="Globin/Proto"/>
</dbReference>
<dbReference type="InterPro" id="IPR009050">
    <property type="entry name" value="Globin-like_sf"/>
</dbReference>
<dbReference type="Pfam" id="PF11563">
    <property type="entry name" value="Protoglobin"/>
    <property type="match status" value="1"/>
</dbReference>
<dbReference type="InterPro" id="IPR004089">
    <property type="entry name" value="MCPsignal_dom"/>
</dbReference>
<evidence type="ECO:0000313" key="4">
    <source>
        <dbReference type="EMBL" id="RDJ19871.1"/>
    </source>
</evidence>
<evidence type="ECO:0000256" key="2">
    <source>
        <dbReference type="PROSITE-ProRule" id="PRU00284"/>
    </source>
</evidence>
<dbReference type="SUPFAM" id="SSF46458">
    <property type="entry name" value="Globin-like"/>
    <property type="match status" value="1"/>
</dbReference>
<dbReference type="SMART" id="SM00283">
    <property type="entry name" value="MA"/>
    <property type="match status" value="1"/>
</dbReference>
<keyword evidence="5" id="KW-1185">Reference proteome</keyword>
<organism evidence="4 5">
    <name type="scientific">Bosea caraganae</name>
    <dbReference type="NCBI Taxonomy" id="2763117"/>
    <lineage>
        <taxon>Bacteria</taxon>
        <taxon>Pseudomonadati</taxon>
        <taxon>Pseudomonadota</taxon>
        <taxon>Alphaproteobacteria</taxon>
        <taxon>Hyphomicrobiales</taxon>
        <taxon>Boseaceae</taxon>
        <taxon>Bosea</taxon>
    </lineage>
</organism>
<evidence type="ECO:0000259" key="3">
    <source>
        <dbReference type="PROSITE" id="PS50111"/>
    </source>
</evidence>
<proteinExistence type="predicted"/>
<dbReference type="RefSeq" id="WP_114832552.1">
    <property type="nucleotide sequence ID" value="NZ_QQTO01000021.1"/>
</dbReference>
<dbReference type="PROSITE" id="PS50111">
    <property type="entry name" value="CHEMOTAXIS_TRANSDUC_2"/>
    <property type="match status" value="1"/>
</dbReference>
<dbReference type="InterPro" id="IPR039379">
    <property type="entry name" value="Protoglobin_sensor_dom"/>
</dbReference>
<feature type="domain" description="Methyl-accepting transducer" evidence="3">
    <location>
        <begin position="198"/>
        <end position="427"/>
    </location>
</feature>
<gene>
    <name evidence="4" type="ORF">DWE98_27575</name>
</gene>
<dbReference type="Gene3D" id="1.10.490.10">
    <property type="entry name" value="Globins"/>
    <property type="match status" value="1"/>
</dbReference>